<dbReference type="EMBL" id="LFBV01000001">
    <property type="protein sequence ID" value="OKH96444.1"/>
    <property type="molecule type" value="Genomic_DNA"/>
</dbReference>
<protein>
    <submittedName>
        <fullName evidence="1">Uncharacterized protein</fullName>
    </submittedName>
</protein>
<dbReference type="STRING" id="1048205.AB852_07635"/>
<keyword evidence="2" id="KW-1185">Reference proteome</keyword>
<reference evidence="1 2" key="1">
    <citation type="submission" date="2015-06" db="EMBL/GenBank/DDBJ databases">
        <title>Cloning and characterization of the uncialamcin biosynthetic gene cluster.</title>
        <authorList>
            <person name="Yan X."/>
            <person name="Huang T."/>
            <person name="Ge H."/>
            <person name="Shen B."/>
        </authorList>
    </citation>
    <scope>NUCLEOTIDE SEQUENCE [LARGE SCALE GENOMIC DNA]</scope>
    <source>
        <strain evidence="1 2">DCA2648</strain>
    </source>
</reference>
<organism evidence="1 2">
    <name type="scientific">Streptomyces uncialis</name>
    <dbReference type="NCBI Taxonomy" id="1048205"/>
    <lineage>
        <taxon>Bacteria</taxon>
        <taxon>Bacillati</taxon>
        <taxon>Actinomycetota</taxon>
        <taxon>Actinomycetes</taxon>
        <taxon>Kitasatosporales</taxon>
        <taxon>Streptomycetaceae</taxon>
        <taxon>Streptomyces</taxon>
    </lineage>
</organism>
<evidence type="ECO:0000313" key="1">
    <source>
        <dbReference type="EMBL" id="OKH96444.1"/>
    </source>
</evidence>
<dbReference type="RefSeq" id="WP_073784840.1">
    <property type="nucleotide sequence ID" value="NZ_CP109290.1"/>
</dbReference>
<dbReference type="Proteomes" id="UP000186455">
    <property type="component" value="Unassembled WGS sequence"/>
</dbReference>
<accession>A0A1Q4VF49</accession>
<gene>
    <name evidence="1" type="ORF">AB852_07635</name>
</gene>
<comment type="caution">
    <text evidence="1">The sequence shown here is derived from an EMBL/GenBank/DDBJ whole genome shotgun (WGS) entry which is preliminary data.</text>
</comment>
<dbReference type="AlphaFoldDB" id="A0A1Q4VF49"/>
<name>A0A1Q4VF49_9ACTN</name>
<proteinExistence type="predicted"/>
<evidence type="ECO:0000313" key="2">
    <source>
        <dbReference type="Proteomes" id="UP000186455"/>
    </source>
</evidence>
<sequence>MGYRIAYASQADAARRGLPAQRRTALDKAMRTTIGADPYGHGSVEAKRGERDYREATIAGADAIVVYYVSTPDVLTVTAVKLITA</sequence>